<proteinExistence type="predicted"/>
<dbReference type="EMBL" id="NIBL01000001">
    <property type="protein sequence ID" value="OUZ18996.1"/>
    <property type="molecule type" value="Genomic_DNA"/>
</dbReference>
<dbReference type="RefSeq" id="WP_256968752.1">
    <property type="nucleotide sequence ID" value="NZ_NIBL01000001.1"/>
</dbReference>
<dbReference type="Proteomes" id="UP000196503">
    <property type="component" value="Unassembled WGS sequence"/>
</dbReference>
<gene>
    <name evidence="1" type="ORF">A5869_000644</name>
</gene>
<name>A0A200I1S1_9ENTE</name>
<evidence type="ECO:0008006" key="3">
    <source>
        <dbReference type="Google" id="ProtNLM"/>
    </source>
</evidence>
<evidence type="ECO:0000313" key="1">
    <source>
        <dbReference type="EMBL" id="OUZ18996.1"/>
    </source>
</evidence>
<reference evidence="1 2" key="1">
    <citation type="submission" date="2017-05" db="EMBL/GenBank/DDBJ databases">
        <title>The Genome Sequence of Enterococcus faecium 2D5_DIV0622.</title>
        <authorList>
            <consortium name="The Broad Institute Genomics Platform"/>
            <consortium name="The Broad Institute Genomic Center for Infectious Diseases"/>
            <person name="Earl A."/>
            <person name="Manson A."/>
            <person name="Schwartman J."/>
            <person name="Gilmore M."/>
            <person name="Abouelleil A."/>
            <person name="Cao P."/>
            <person name="Chapman S."/>
            <person name="Cusick C."/>
            <person name="Shea T."/>
            <person name="Young S."/>
            <person name="Neafsey D."/>
            <person name="Nusbaum C."/>
            <person name="Birren B."/>
        </authorList>
    </citation>
    <scope>NUCLEOTIDE SEQUENCE [LARGE SCALE GENOMIC DNA]</scope>
    <source>
        <strain evidence="1 2">2D5_DIV0622</strain>
    </source>
</reference>
<protein>
    <recommendedName>
        <fullName evidence="3">Helicase/UvrB N-terminal domain-containing protein</fullName>
    </recommendedName>
</protein>
<sequence>MQEIVNEYIGNENGLLLIDIPTGMGKTNDVLEVMVDKLADINENSRPIFFITNLTKNLPINEFCEKAAERGLSEEFDKYVLVLEAMTTMVRKRLLDLEDQIPEEITQDKAYQDLRSHLKFLKNNEESSIDTSVFNDQIGNLEYNFRKLLMTKLDELGDVKIKLETLENDSKWQWVDKLYPSVFTSKRKIFFLSMDKFFLANPTLVEPNYQFINKKEWEKAIIFIDEFDATKESIINQLIKNSEKNAVNLVQLFCNIHHFLQYGEWQKSILDEKAENIVANMKTMFGERYEKYCKYSFKTEDTLDARQYRNYLFNDGQYLQVKENKLYYYVDEQSKVNWITTNNDNGQNKPLTEVFGKLNGAIEYFVRGMAYITSVYFKSVANSRNLTYSNCLHSILKVMHLDNQSNEYLFNRILSLRTEGKVKNSLKSQSLAVRNLYSTGFKLYSLFDGDDNALNTDIMFYQVPYFPEYFLYELCSKSLVIGISATATVPSVLNNYDLNYLQMMLKDKFYQLKDYHHEHLKEKSNQLIQGYPQVKMELKKVENQPLEYVLGDFFDDKAITGYIADFVGAIDAFYLERLTKMLSAMFDFLTDSSVQSMLIFSNQLINNHSKPNIHLFKRAVQLLNQQYFEHSYDVDSLFVTLNSQNFEKQKTQLLEKLSKGQKVIIFTSYKTVGVGQNLQYDIPENTPVIQVNNRKSKSKDIDCIYIDLPTHLIARKYKDTHSMETIYRGIFQMEYLSARGEISSAQCKYFISQYFTDGNIHLDSDKTRSMNNKAIAIIQQAVGRICRTSNKNAVIKLYIDDKVFQTCDFSDFKNKINNPEFQKIIETSYKNHSFEKAEVESLQNQAVNHTLRFKNKLYHFVYNNKQWTSEQVAYWQAMRQHLLKYPTLPTEAFLELEDNYQSFYIQMPTPSKSYTYTQEKDFSYLQIYFGIQGKSNVSAEDVKLNKIQQITELSNYFEQQGYALSFERQDYMLSPVAYQNIYKGALGETIGKKVLETHLDIQLEEMPAEYYELFDYHIQNKIYLDFKYWKESNKQRATEYLERIHEKLMRVGGKRAIIINIFANRAYNYSTSYQNQIIEIPYLFHKKQLDAIKLKQLEDFIKETIASDDNSN</sequence>
<evidence type="ECO:0000313" key="2">
    <source>
        <dbReference type="Proteomes" id="UP000196503"/>
    </source>
</evidence>
<accession>A0A200I1S1</accession>
<dbReference type="AlphaFoldDB" id="A0A200I1S1"/>
<comment type="caution">
    <text evidence="1">The sequence shown here is derived from an EMBL/GenBank/DDBJ whole genome shotgun (WGS) entry which is preliminary data.</text>
</comment>
<organism evidence="1 2">
    <name type="scientific">Enterococcus cecorum</name>
    <dbReference type="NCBI Taxonomy" id="44008"/>
    <lineage>
        <taxon>Bacteria</taxon>
        <taxon>Bacillati</taxon>
        <taxon>Bacillota</taxon>
        <taxon>Bacilli</taxon>
        <taxon>Lactobacillales</taxon>
        <taxon>Enterococcaceae</taxon>
        <taxon>Enterococcus</taxon>
    </lineage>
</organism>